<dbReference type="PANTHER" id="PTHR10204:SF34">
    <property type="entry name" value="NAD(P)H DEHYDROGENASE [QUINONE] 1 ISOFORM 1"/>
    <property type="match status" value="1"/>
</dbReference>
<dbReference type="InterPro" id="IPR029039">
    <property type="entry name" value="Flavoprotein-like_sf"/>
</dbReference>
<name>A0ABY8F8K1_9HYPH</name>
<dbReference type="Pfam" id="PF02525">
    <property type="entry name" value="Flavodoxin_2"/>
    <property type="match status" value="1"/>
</dbReference>
<evidence type="ECO:0000256" key="2">
    <source>
        <dbReference type="ARBA" id="ARBA00023002"/>
    </source>
</evidence>
<dbReference type="PANTHER" id="PTHR10204">
    <property type="entry name" value="NAD P H OXIDOREDUCTASE-RELATED"/>
    <property type="match status" value="1"/>
</dbReference>
<dbReference type="Gene3D" id="3.40.50.360">
    <property type="match status" value="1"/>
</dbReference>
<gene>
    <name evidence="4" type="ORF">K1718_26180</name>
</gene>
<sequence>MRVLVVYCHPCEESFNAALCKTVVGALEEDSHDVRLTDLYARGFNPVMSAQERRGYHTPQSNTVPIAQDLADIKWCEAIVFIYPTWWFGLPAMLKGWLERVWVPHETFIMPTATEDLRPNMQNISHIGIVTTCGASWFVSKFVGEPGRKTIMRGIKLLAKPRCKTRYLAHYKMDSSTQESRQNYIAKAKKEMAAFLR</sequence>
<dbReference type="InterPro" id="IPR051545">
    <property type="entry name" value="NAD(P)H_dehydrogenase_qn"/>
</dbReference>
<dbReference type="SUPFAM" id="SSF52218">
    <property type="entry name" value="Flavoproteins"/>
    <property type="match status" value="1"/>
</dbReference>
<keyword evidence="5" id="KW-1185">Reference proteome</keyword>
<dbReference type="EMBL" id="CP120863">
    <property type="protein sequence ID" value="WFE89600.1"/>
    <property type="molecule type" value="Genomic_DNA"/>
</dbReference>
<comment type="similarity">
    <text evidence="1">Belongs to the NAD(P)H dehydrogenase (quinone) family.</text>
</comment>
<evidence type="ECO:0000313" key="4">
    <source>
        <dbReference type="EMBL" id="WFE89600.1"/>
    </source>
</evidence>
<accession>A0ABY8F8K1</accession>
<proteinExistence type="inferred from homology"/>
<evidence type="ECO:0000313" key="5">
    <source>
        <dbReference type="Proteomes" id="UP001209803"/>
    </source>
</evidence>
<evidence type="ECO:0000256" key="1">
    <source>
        <dbReference type="ARBA" id="ARBA00006252"/>
    </source>
</evidence>
<reference evidence="4 5" key="1">
    <citation type="submission" date="2023-03" db="EMBL/GenBank/DDBJ databases">
        <title>Roseibium porphyridii sp. nov. and Roseibium rhodosorbium sp. nov. isolated from marine algae, Porphyridium cruentum and Rhodosorus marinus, respectively.</title>
        <authorList>
            <person name="Lee M.W."/>
            <person name="Choi B.J."/>
            <person name="Lee J.K."/>
            <person name="Choi D.G."/>
            <person name="Baek J.H."/>
            <person name="Bayburt H."/>
            <person name="Kim J.M."/>
            <person name="Han D.M."/>
            <person name="Kim K.H."/>
            <person name="Jeon C.O."/>
        </authorList>
    </citation>
    <scope>NUCLEOTIDE SEQUENCE [LARGE SCALE GENOMIC DNA]</scope>
    <source>
        <strain evidence="4 5">KMA01</strain>
    </source>
</reference>
<dbReference type="RefSeq" id="WP_265680290.1">
    <property type="nucleotide sequence ID" value="NZ_CP120863.1"/>
</dbReference>
<dbReference type="Proteomes" id="UP001209803">
    <property type="component" value="Chromosome"/>
</dbReference>
<protein>
    <submittedName>
        <fullName evidence="4">NAD(P)H-dependent oxidoreductase</fullName>
    </submittedName>
</protein>
<dbReference type="InterPro" id="IPR003680">
    <property type="entry name" value="Flavodoxin_fold"/>
</dbReference>
<evidence type="ECO:0000259" key="3">
    <source>
        <dbReference type="Pfam" id="PF02525"/>
    </source>
</evidence>
<organism evidence="4 5">
    <name type="scientific">Roseibium porphyridii</name>
    <dbReference type="NCBI Taxonomy" id="2866279"/>
    <lineage>
        <taxon>Bacteria</taxon>
        <taxon>Pseudomonadati</taxon>
        <taxon>Pseudomonadota</taxon>
        <taxon>Alphaproteobacteria</taxon>
        <taxon>Hyphomicrobiales</taxon>
        <taxon>Stappiaceae</taxon>
        <taxon>Roseibium</taxon>
    </lineage>
</organism>
<keyword evidence="2" id="KW-0560">Oxidoreductase</keyword>
<feature type="domain" description="Flavodoxin-like fold" evidence="3">
    <location>
        <begin position="1"/>
        <end position="192"/>
    </location>
</feature>